<evidence type="ECO:0000313" key="1">
    <source>
        <dbReference type="EMBL" id="AYC30245.1"/>
    </source>
</evidence>
<gene>
    <name evidence="1" type="ORF">D3873_10415</name>
</gene>
<proteinExistence type="predicted"/>
<reference evidence="2" key="1">
    <citation type="submission" date="2018-09" db="EMBL/GenBank/DDBJ databases">
        <authorList>
            <person name="Zhu H."/>
        </authorList>
    </citation>
    <scope>NUCLEOTIDE SEQUENCE [LARGE SCALE GENOMIC DNA]</scope>
    <source>
        <strain evidence="2">K2R23-3</strain>
    </source>
</reference>
<dbReference type="Proteomes" id="UP000265725">
    <property type="component" value="Chromosome"/>
</dbReference>
<evidence type="ECO:0000313" key="2">
    <source>
        <dbReference type="Proteomes" id="UP000265725"/>
    </source>
</evidence>
<accession>A0A385YTN9</accession>
<keyword evidence="2" id="KW-1185">Reference proteome</keyword>
<dbReference type="EMBL" id="CP032418">
    <property type="protein sequence ID" value="AYC30245.1"/>
    <property type="molecule type" value="Genomic_DNA"/>
</dbReference>
<sequence length="138" mass="15725">MSESKLVKGLVVGAIVGAGVSMFDRATRQNMKHQLTNLSSDVKYYATNRDDLKSMLKEKLELLQTTYGQMSNDIEYLSTKFAEVKEMTPQVKTLVEDTKSAFMDSKEEYKQLVGKDEEFTMPVLPEHELDPSLSTYRQ</sequence>
<organism evidence="1 2">
    <name type="scientific">Paenisporosarcina cavernae</name>
    <dbReference type="NCBI Taxonomy" id="2320858"/>
    <lineage>
        <taxon>Bacteria</taxon>
        <taxon>Bacillati</taxon>
        <taxon>Bacillota</taxon>
        <taxon>Bacilli</taxon>
        <taxon>Bacillales</taxon>
        <taxon>Caryophanaceae</taxon>
        <taxon>Paenisporosarcina</taxon>
    </lineage>
</organism>
<dbReference type="OrthoDB" id="2353585at2"/>
<dbReference type="RefSeq" id="WP_119883962.1">
    <property type="nucleotide sequence ID" value="NZ_CP032418.1"/>
</dbReference>
<dbReference type="KEGG" id="paek:D3873_10415"/>
<dbReference type="AlphaFoldDB" id="A0A385YTN9"/>
<protein>
    <submittedName>
        <fullName evidence="1">YtxH domain-containing protein</fullName>
    </submittedName>
</protein>
<name>A0A385YTN9_9BACL</name>